<feature type="transmembrane region" description="Helical" evidence="7">
    <location>
        <begin position="129"/>
        <end position="148"/>
    </location>
</feature>
<keyword evidence="10" id="KW-1185">Reference proteome</keyword>
<feature type="domain" description="RCK C-terminal" evidence="8">
    <location>
        <begin position="668"/>
        <end position="754"/>
    </location>
</feature>
<evidence type="ECO:0000256" key="4">
    <source>
        <dbReference type="ARBA" id="ARBA00022692"/>
    </source>
</evidence>
<dbReference type="KEGG" id="mehf:MmiHf6_03850"/>
<evidence type="ECO:0000313" key="9">
    <source>
        <dbReference type="EMBL" id="WNY23086.1"/>
    </source>
</evidence>
<feature type="transmembrane region" description="Helical" evidence="7">
    <location>
        <begin position="71"/>
        <end position="90"/>
    </location>
</feature>
<keyword evidence="4 7" id="KW-0812">Transmembrane</keyword>
<evidence type="ECO:0000256" key="2">
    <source>
        <dbReference type="ARBA" id="ARBA00005551"/>
    </source>
</evidence>
<feature type="transmembrane region" description="Helical" evidence="7">
    <location>
        <begin position="510"/>
        <end position="531"/>
    </location>
</feature>
<dbReference type="GO" id="GO:0006813">
    <property type="term" value="P:potassium ion transport"/>
    <property type="evidence" value="ECO:0007669"/>
    <property type="project" value="InterPro"/>
</dbReference>
<dbReference type="GO" id="GO:0016020">
    <property type="term" value="C:membrane"/>
    <property type="evidence" value="ECO:0007669"/>
    <property type="project" value="UniProtKB-SubCell"/>
</dbReference>
<dbReference type="InterPro" id="IPR006153">
    <property type="entry name" value="Cation/H_exchanger_TM"/>
</dbReference>
<protein>
    <submittedName>
        <fullName evidence="9">Glutathione-regulated potassium-efflux system protein KefB</fullName>
    </submittedName>
</protein>
<dbReference type="PROSITE" id="PS51202">
    <property type="entry name" value="RCK_C"/>
    <property type="match status" value="2"/>
</dbReference>
<proteinExistence type="inferred from homology"/>
<gene>
    <name evidence="9" type="primary">kefB</name>
    <name evidence="9" type="ORF">MmiHf6_03850</name>
</gene>
<evidence type="ECO:0000256" key="5">
    <source>
        <dbReference type="ARBA" id="ARBA00022989"/>
    </source>
</evidence>
<feature type="transmembrane region" description="Helical" evidence="7">
    <location>
        <begin position="102"/>
        <end position="123"/>
    </location>
</feature>
<feature type="transmembrane region" description="Helical" evidence="7">
    <location>
        <begin position="468"/>
        <end position="489"/>
    </location>
</feature>
<feature type="transmembrane region" description="Helical" evidence="7">
    <location>
        <begin position="198"/>
        <end position="219"/>
    </location>
</feature>
<keyword evidence="5 7" id="KW-1133">Transmembrane helix</keyword>
<dbReference type="Pfam" id="PF02080">
    <property type="entry name" value="TrkA_C"/>
    <property type="match status" value="2"/>
</dbReference>
<feature type="transmembrane region" description="Helical" evidence="7">
    <location>
        <begin position="6"/>
        <end position="26"/>
    </location>
</feature>
<sequence length="754" mass="83112">MSMELSPLITDLALILIAAGVITLIFKRFKQPLVLGYIVAGLLISGYLAAYLPDSIGQYIPSISDSENISVWADIGVIFLLFGLGLEFSFKKLMKVGGTASITAVTEVISMLVVGFAIGYLMGWNTMDSLFLGSMLALSSTTIIIKAFEDLKLRGQKFTNVVFGVLIVEDLIAILMMVLLPAVVLAHASLGVELLESIAKMVFFLVLWFIAGIFILPTVFKYIRKYMNDEMLLIIGIGLCLGMVVLSVKTGFSSALGAFIMGSILAETIDGEKIEHVTKPIKDLFGAVFFVSVGMMLDPQVLFDYAGPIVIITIATILGKAFFSSFGVLISGQNLKVSMQSGFSLAQIGEFAFIIAALGLSLGVTSDFLYPVVIAVSVITTFTSPYMIKYSGNAYEAFNKILPARLRDFLNNYGSGSKTLNKDNTWKKVLKSNIFVILIYGVILVAIAILSVTYISPFFQENIGGWQGSLISVGVTVLIMAPFLSALLMSKLKTKNFQTLWNDPNFKKGYLISLMLVRFLIAALIVAYVIFMEYTSKAGLIAILVIFVIAFTLWSKTLQKQYTMFEERFLKNLNERSESKLKKEADVSDLENIHMDTFDIDPDSPIVGKTLAELEFRQKYGVNIVSIIRGDQRYNIPGGNMRLSAWDKVVVLGTDEQMSAFQTEIEDHSITPPEKEEDEVVLQQFVVEENSPLLGQQLCNCTIRDKSECLVIGVERDDDVIMNPDGRFTFKEGDVVSVVGETEKVRALCCVISE</sequence>
<dbReference type="InterPro" id="IPR038770">
    <property type="entry name" value="Na+/solute_symporter_sf"/>
</dbReference>
<feature type="transmembrane region" description="Helical" evidence="7">
    <location>
        <begin position="231"/>
        <end position="248"/>
    </location>
</feature>
<feature type="transmembrane region" description="Helical" evidence="7">
    <location>
        <begin position="368"/>
        <end position="388"/>
    </location>
</feature>
<organism evidence="9 10">
    <name type="scientific">Methanimicrococcus hongohii</name>
    <dbReference type="NCBI Taxonomy" id="3028295"/>
    <lineage>
        <taxon>Archaea</taxon>
        <taxon>Methanobacteriati</taxon>
        <taxon>Methanobacteriota</taxon>
        <taxon>Stenosarchaea group</taxon>
        <taxon>Methanomicrobia</taxon>
        <taxon>Methanosarcinales</taxon>
        <taxon>Methanosarcinaceae</taxon>
        <taxon>Methanimicrococcus</taxon>
    </lineage>
</organism>
<evidence type="ECO:0000259" key="8">
    <source>
        <dbReference type="PROSITE" id="PS51202"/>
    </source>
</evidence>
<evidence type="ECO:0000256" key="6">
    <source>
        <dbReference type="ARBA" id="ARBA00023136"/>
    </source>
</evidence>
<dbReference type="GO" id="GO:0015297">
    <property type="term" value="F:antiporter activity"/>
    <property type="evidence" value="ECO:0007669"/>
    <property type="project" value="InterPro"/>
</dbReference>
<dbReference type="Gene3D" id="3.30.70.1450">
    <property type="entry name" value="Regulator of K+ conductance, C-terminal domain"/>
    <property type="match status" value="2"/>
</dbReference>
<name>A0AA96V7T5_9EURY</name>
<dbReference type="Pfam" id="PF00999">
    <property type="entry name" value="Na_H_Exchanger"/>
    <property type="match status" value="1"/>
</dbReference>
<keyword evidence="3" id="KW-0813">Transport</keyword>
<feature type="transmembrane region" description="Helical" evidence="7">
    <location>
        <begin position="33"/>
        <end position="51"/>
    </location>
</feature>
<reference evidence="9 10" key="1">
    <citation type="submission" date="2023-07" db="EMBL/GenBank/DDBJ databases">
        <title>Closed genoem sequence of Methanomicrococcus sp. Hf6.</title>
        <authorList>
            <person name="Poehlein A."/>
            <person name="Protasov E."/>
            <person name="Platt K."/>
            <person name="Reeh H."/>
            <person name="Daniel R."/>
            <person name="Brune A."/>
        </authorList>
    </citation>
    <scope>NUCLEOTIDE SEQUENCE [LARGE SCALE GENOMIC DNA]</scope>
    <source>
        <strain evidence="9 10">Hf6</strain>
    </source>
</reference>
<dbReference type="SUPFAM" id="SSF116726">
    <property type="entry name" value="TrkA C-terminal domain-like"/>
    <property type="match status" value="2"/>
</dbReference>
<accession>A0AA96V7T5</accession>
<evidence type="ECO:0000313" key="10">
    <source>
        <dbReference type="Proteomes" id="UP001302978"/>
    </source>
</evidence>
<evidence type="ECO:0000256" key="7">
    <source>
        <dbReference type="SAM" id="Phobius"/>
    </source>
</evidence>
<comment type="similarity">
    <text evidence="2">Belongs to the monovalent cation:proton antiporter 2 (CPA2) transporter (TC 2.A.37) family.</text>
</comment>
<feature type="transmembrane region" description="Helical" evidence="7">
    <location>
        <begin position="342"/>
        <end position="362"/>
    </location>
</feature>
<dbReference type="Gene3D" id="1.20.1530.20">
    <property type="match status" value="1"/>
</dbReference>
<dbReference type="InterPro" id="IPR006037">
    <property type="entry name" value="RCK_C"/>
</dbReference>
<feature type="transmembrane region" description="Helical" evidence="7">
    <location>
        <begin position="537"/>
        <end position="554"/>
    </location>
</feature>
<dbReference type="GO" id="GO:1902600">
    <property type="term" value="P:proton transmembrane transport"/>
    <property type="evidence" value="ECO:0007669"/>
    <property type="project" value="InterPro"/>
</dbReference>
<feature type="transmembrane region" description="Helical" evidence="7">
    <location>
        <begin position="434"/>
        <end position="456"/>
    </location>
</feature>
<dbReference type="EMBL" id="CP131059">
    <property type="protein sequence ID" value="WNY23086.1"/>
    <property type="molecule type" value="Genomic_DNA"/>
</dbReference>
<feature type="transmembrane region" description="Helical" evidence="7">
    <location>
        <begin position="160"/>
        <end position="186"/>
    </location>
</feature>
<feature type="domain" description="RCK C-terminal" evidence="8">
    <location>
        <begin position="583"/>
        <end position="667"/>
    </location>
</feature>
<dbReference type="GO" id="GO:0008324">
    <property type="term" value="F:monoatomic cation transmembrane transporter activity"/>
    <property type="evidence" value="ECO:0007669"/>
    <property type="project" value="InterPro"/>
</dbReference>
<dbReference type="AlphaFoldDB" id="A0AA96V7T5"/>
<evidence type="ECO:0000256" key="1">
    <source>
        <dbReference type="ARBA" id="ARBA00004141"/>
    </source>
</evidence>
<dbReference type="PANTHER" id="PTHR42751">
    <property type="entry name" value="SODIUM/HYDROGEN EXCHANGER FAMILY/TRKA DOMAIN PROTEIN"/>
    <property type="match status" value="1"/>
</dbReference>
<comment type="subcellular location">
    <subcellularLocation>
        <location evidence="1">Membrane</location>
        <topology evidence="1">Multi-pass membrane protein</topology>
    </subcellularLocation>
</comment>
<dbReference type="PANTHER" id="PTHR42751:SF3">
    <property type="entry name" value="SODIUM_GLUTAMATE SYMPORTER"/>
    <property type="match status" value="1"/>
</dbReference>
<keyword evidence="6 7" id="KW-0472">Membrane</keyword>
<feature type="transmembrane region" description="Helical" evidence="7">
    <location>
        <begin position="309"/>
        <end position="330"/>
    </location>
</feature>
<evidence type="ECO:0000256" key="3">
    <source>
        <dbReference type="ARBA" id="ARBA00022448"/>
    </source>
</evidence>
<dbReference type="InterPro" id="IPR036721">
    <property type="entry name" value="RCK_C_sf"/>
</dbReference>
<dbReference type="Proteomes" id="UP001302978">
    <property type="component" value="Chromosome"/>
</dbReference>